<evidence type="ECO:0000313" key="3">
    <source>
        <dbReference type="Proteomes" id="UP001337305"/>
    </source>
</evidence>
<dbReference type="RefSeq" id="WP_303308045.1">
    <property type="nucleotide sequence ID" value="NZ_JAODOP010000004.1"/>
</dbReference>
<dbReference type="Proteomes" id="UP001337305">
    <property type="component" value="Unassembled WGS sequence"/>
</dbReference>
<dbReference type="SUPFAM" id="SSF69318">
    <property type="entry name" value="Integrin alpha N-terminal domain"/>
    <property type="match status" value="1"/>
</dbReference>
<organism evidence="2 3">
    <name type="scientific">Flavivirga spongiicola</name>
    <dbReference type="NCBI Taxonomy" id="421621"/>
    <lineage>
        <taxon>Bacteria</taxon>
        <taxon>Pseudomonadati</taxon>
        <taxon>Bacteroidota</taxon>
        <taxon>Flavobacteriia</taxon>
        <taxon>Flavobacteriales</taxon>
        <taxon>Flavobacteriaceae</taxon>
        <taxon>Flavivirga</taxon>
    </lineage>
</organism>
<comment type="caution">
    <text evidence="2">The sequence shown here is derived from an EMBL/GenBank/DDBJ whole genome shotgun (WGS) entry which is preliminary data.</text>
</comment>
<dbReference type="Gene3D" id="2.130.10.130">
    <property type="entry name" value="Integrin alpha, N-terminal"/>
    <property type="match status" value="1"/>
</dbReference>
<dbReference type="PANTHER" id="PTHR44103:SF1">
    <property type="entry name" value="PROPROTEIN CONVERTASE P"/>
    <property type="match status" value="1"/>
</dbReference>
<proteinExistence type="predicted"/>
<reference evidence="2 3" key="1">
    <citation type="submission" date="2022-09" db="EMBL/GenBank/DDBJ databases">
        <title>Genome sequencing of Flavivirga sp. MEBiC05379.</title>
        <authorList>
            <person name="Oh H.-M."/>
            <person name="Kwon K.K."/>
            <person name="Park M.J."/>
            <person name="Yang S.-H."/>
        </authorList>
    </citation>
    <scope>NUCLEOTIDE SEQUENCE [LARGE SCALE GENOMIC DNA]</scope>
    <source>
        <strain evidence="2 3">MEBiC05379</strain>
    </source>
</reference>
<dbReference type="Pfam" id="PF13517">
    <property type="entry name" value="FG-GAP_3"/>
    <property type="match status" value="2"/>
</dbReference>
<protein>
    <submittedName>
        <fullName evidence="2">VCBS repeat-containing protein</fullName>
    </submittedName>
</protein>
<evidence type="ECO:0000313" key="2">
    <source>
        <dbReference type="EMBL" id="MEF3835766.1"/>
    </source>
</evidence>
<dbReference type="EMBL" id="JAODOP010000004">
    <property type="protein sequence ID" value="MEF3835766.1"/>
    <property type="molecule type" value="Genomic_DNA"/>
</dbReference>
<dbReference type="InterPro" id="IPR013517">
    <property type="entry name" value="FG-GAP"/>
</dbReference>
<keyword evidence="1" id="KW-0732">Signal</keyword>
<name>A0ABU7XZF5_9FLAO</name>
<dbReference type="InterPro" id="IPR028994">
    <property type="entry name" value="Integrin_alpha_N"/>
</dbReference>
<evidence type="ECO:0000256" key="1">
    <source>
        <dbReference type="ARBA" id="ARBA00022729"/>
    </source>
</evidence>
<keyword evidence="3" id="KW-1185">Reference proteome</keyword>
<accession>A0ABU7XZF5</accession>
<sequence length="435" mass="49417">MKKTGLVAIAFMTIFNTYGQVETTVFEQPYRLKADGKFLDVAEVGHSAPFIYDYNNDGKDDLLVGYFGKERSDTDLVRGGHKLTKGGCNIYLNMGTNENPEYTFTGKLLTGGKQAYVPTDCCVGFVPRVIDLDGDGIDDILSGSYPGQAYFYKGIGEGMYKEYQFLRDKTDKAMNPGHTTTIAPFDWDEDGDLDLVWGVRFKGTFVSFNTGSKTAPQFEAPKHIEMEKYGDKKEDLSSHSVPVDWDGDGLFDLVCGSEHGDVFWYKNIGKKGSPKFGDPEMLIINKRDHMNALEGDNRPHGYRSKVFPYDYNNDGKLDLLIGDVFSTKDKAPELTPEQQIEFEEELEAKLNPSEEITELYAKCSEFVKVSHKEIMDNNADLTEHEARGLAWMDLPEDLLDRVMENNKKNEDFMDIYFNFNAKQYSHGYVWVYIRK</sequence>
<dbReference type="PANTHER" id="PTHR44103">
    <property type="entry name" value="PROPROTEIN CONVERTASE P"/>
    <property type="match status" value="1"/>
</dbReference>
<gene>
    <name evidence="2" type="ORF">N1F79_21760</name>
</gene>